<dbReference type="InterPro" id="IPR051396">
    <property type="entry name" value="Bact_Antivir_Def_Nuclease"/>
</dbReference>
<dbReference type="RefSeq" id="WP_289963593.1">
    <property type="nucleotide sequence ID" value="NZ_JAUEOZ010000002.1"/>
</dbReference>
<sequence length="464" mass="51811">MKIDKLELKNFRAFKHFKCQFDTGVNVLVGLNGFGKTSILDAIAIGYGQFAGGFETSKDRGILNSDIRIAKHTIGAGELEAGDSLAVAGKYTMERQFPVEVQVTVHEEGDYQFPDSWSRSRNTLKGRTTQVKDLKAVAQDLQKSVQNNENVVLPLLSYYGTGRLWKEKRLTEKKSPTNQTNSRLDGYVDCLDPESTYSAFAKWLRVETIAEYERKMQIIEEHGLEGAVVHGSTIRGKLLKAITSAVNIVLAPSGWSNIRYSATTKEVIATHKDQGNVPVSYLSDGVRNMLGMVADIAYRAVRLNPHLAENAVNKTSGIVLIDEVDMHLHPQWQQLVLKNLTHAFPNIQFIVTTHSPLIISEMKPTQVHLIKQTEDAHYTTENPAQSYGLTSNDILNEVMRDPSTATQISRNSEVEDALEEIHQLISTKQYESASVKIEELEEQLQGETPELVSAKLSIDLADWE</sequence>
<dbReference type="PANTHER" id="PTHR43581:SF4">
    <property type="entry name" value="ATP_GTP PHOSPHATASE"/>
    <property type="match status" value="1"/>
</dbReference>
<proteinExistence type="predicted"/>
<gene>
    <name evidence="2" type="ORF">QWJ08_19440</name>
</gene>
<name>A0ABT7Y636_9VIBR</name>
<evidence type="ECO:0000313" key="2">
    <source>
        <dbReference type="EMBL" id="MDN2483523.1"/>
    </source>
</evidence>
<dbReference type="EMBL" id="JAUEOZ010000002">
    <property type="protein sequence ID" value="MDN2483523.1"/>
    <property type="molecule type" value="Genomic_DNA"/>
</dbReference>
<evidence type="ECO:0000259" key="1">
    <source>
        <dbReference type="Pfam" id="PF13476"/>
    </source>
</evidence>
<reference evidence="2" key="1">
    <citation type="submission" date="2024-05" db="EMBL/GenBank/DDBJ databases">
        <title>Genome Sequences of Four Agar- Degrading Marine Bacteria.</title>
        <authorList>
            <person name="Phillips E.K."/>
            <person name="Shaffer J.C."/>
            <person name="Henson M.W."/>
            <person name="Temperton B."/>
            <person name="Thrash C.J."/>
            <person name="Martin M.O."/>
        </authorList>
    </citation>
    <scope>NUCLEOTIDE SEQUENCE</scope>
    <source>
        <strain evidence="2">EKP203</strain>
    </source>
</reference>
<protein>
    <submittedName>
        <fullName evidence="2">AAA family ATPase</fullName>
    </submittedName>
</protein>
<comment type="caution">
    <text evidence="2">The sequence shown here is derived from an EMBL/GenBank/DDBJ whole genome shotgun (WGS) entry which is preliminary data.</text>
</comment>
<dbReference type="InterPro" id="IPR027417">
    <property type="entry name" value="P-loop_NTPase"/>
</dbReference>
<dbReference type="InterPro" id="IPR038729">
    <property type="entry name" value="Rad50/SbcC_AAA"/>
</dbReference>
<keyword evidence="3" id="KW-1185">Reference proteome</keyword>
<dbReference type="Pfam" id="PF13476">
    <property type="entry name" value="AAA_23"/>
    <property type="match status" value="1"/>
</dbReference>
<organism evidence="2 3">
    <name type="scientific">Vibrio agarivorans</name>
    <dbReference type="NCBI Taxonomy" id="153622"/>
    <lineage>
        <taxon>Bacteria</taxon>
        <taxon>Pseudomonadati</taxon>
        <taxon>Pseudomonadota</taxon>
        <taxon>Gammaproteobacteria</taxon>
        <taxon>Vibrionales</taxon>
        <taxon>Vibrionaceae</taxon>
        <taxon>Vibrio</taxon>
    </lineage>
</organism>
<accession>A0ABT7Y636</accession>
<dbReference type="SUPFAM" id="SSF52540">
    <property type="entry name" value="P-loop containing nucleoside triphosphate hydrolases"/>
    <property type="match status" value="1"/>
</dbReference>
<evidence type="ECO:0000313" key="3">
    <source>
        <dbReference type="Proteomes" id="UP001169719"/>
    </source>
</evidence>
<dbReference type="Gene3D" id="3.40.50.300">
    <property type="entry name" value="P-loop containing nucleotide triphosphate hydrolases"/>
    <property type="match status" value="1"/>
</dbReference>
<dbReference type="Proteomes" id="UP001169719">
    <property type="component" value="Unassembled WGS sequence"/>
</dbReference>
<dbReference type="PANTHER" id="PTHR43581">
    <property type="entry name" value="ATP/GTP PHOSPHATASE"/>
    <property type="match status" value="1"/>
</dbReference>
<feature type="domain" description="Rad50/SbcC-type AAA" evidence="1">
    <location>
        <begin position="5"/>
        <end position="198"/>
    </location>
</feature>